<name>A0A8H5HB33_9AGAR</name>
<protein>
    <submittedName>
        <fullName evidence="3">Uncharacterized protein</fullName>
    </submittedName>
</protein>
<dbReference type="OrthoDB" id="2678913at2759"/>
<dbReference type="Proteomes" id="UP000565441">
    <property type="component" value="Unassembled WGS sequence"/>
</dbReference>
<dbReference type="AlphaFoldDB" id="A0A8H5HB33"/>
<evidence type="ECO:0000256" key="2">
    <source>
        <dbReference type="SAM" id="MobiDB-lite"/>
    </source>
</evidence>
<evidence type="ECO:0000313" key="3">
    <source>
        <dbReference type="EMBL" id="KAF5380028.1"/>
    </source>
</evidence>
<keyword evidence="4" id="KW-1185">Reference proteome</keyword>
<evidence type="ECO:0000256" key="1">
    <source>
        <dbReference type="ARBA" id="ARBA00023125"/>
    </source>
</evidence>
<feature type="region of interest" description="Disordered" evidence="2">
    <location>
        <begin position="270"/>
        <end position="320"/>
    </location>
</feature>
<dbReference type="Gene3D" id="1.10.150.130">
    <property type="match status" value="1"/>
</dbReference>
<comment type="caution">
    <text evidence="3">The sequence shown here is derived from an EMBL/GenBank/DDBJ whole genome shotgun (WGS) entry which is preliminary data.</text>
</comment>
<feature type="compositionally biased region" description="Polar residues" evidence="2">
    <location>
        <begin position="298"/>
        <end position="313"/>
    </location>
</feature>
<dbReference type="SUPFAM" id="SSF47823">
    <property type="entry name" value="lambda integrase-like, N-terminal domain"/>
    <property type="match status" value="1"/>
</dbReference>
<keyword evidence="1" id="KW-0238">DNA-binding</keyword>
<organism evidence="3 4">
    <name type="scientific">Tricholomella constricta</name>
    <dbReference type="NCBI Taxonomy" id="117010"/>
    <lineage>
        <taxon>Eukaryota</taxon>
        <taxon>Fungi</taxon>
        <taxon>Dikarya</taxon>
        <taxon>Basidiomycota</taxon>
        <taxon>Agaricomycotina</taxon>
        <taxon>Agaricomycetes</taxon>
        <taxon>Agaricomycetidae</taxon>
        <taxon>Agaricales</taxon>
        <taxon>Tricholomatineae</taxon>
        <taxon>Lyophyllaceae</taxon>
        <taxon>Tricholomella</taxon>
    </lineage>
</organism>
<proteinExistence type="predicted"/>
<sequence length="320" mass="35772">MPRPSQLCPHCFAGERLRLWQPEKPITPSGVVNQHDIDRVVATLALGFAEGTKESYGSGLLAWHVWCDSKEVPEQDRAPASQILISAFISSLTGAFVGKTIRNYVYGLRAWHVVHSMPWRPNDNELDLLLKAADKLTPETSKRKKRQPYTVAFILKLREKMNPDDPFDTAIFACLVCLFYSASRVGEFTVRRLNAFDPSTHPSRQSLRRDQDRDGRKVTILHIPRTKTSVEGEEVFWSAQNGPSDPEAAMDRHLELNNPRKASTCFRTSTKAATDLSRKPRSSNASPRWLAALDSTRSKVTASGSAPPWNTSCGECPSKP</sequence>
<reference evidence="3 4" key="1">
    <citation type="journal article" date="2020" name="ISME J.">
        <title>Uncovering the hidden diversity of litter-decomposition mechanisms in mushroom-forming fungi.</title>
        <authorList>
            <person name="Floudas D."/>
            <person name="Bentzer J."/>
            <person name="Ahren D."/>
            <person name="Johansson T."/>
            <person name="Persson P."/>
            <person name="Tunlid A."/>
        </authorList>
    </citation>
    <scope>NUCLEOTIDE SEQUENCE [LARGE SCALE GENOMIC DNA]</scope>
    <source>
        <strain evidence="3 4">CBS 661.87</strain>
    </source>
</reference>
<evidence type="ECO:0000313" key="4">
    <source>
        <dbReference type="Proteomes" id="UP000565441"/>
    </source>
</evidence>
<dbReference type="EMBL" id="JAACJP010000014">
    <property type="protein sequence ID" value="KAF5380028.1"/>
    <property type="molecule type" value="Genomic_DNA"/>
</dbReference>
<gene>
    <name evidence="3" type="ORF">D9615_006170</name>
</gene>
<dbReference type="InterPro" id="IPR010998">
    <property type="entry name" value="Integrase_recombinase_N"/>
</dbReference>
<dbReference type="GO" id="GO:0003677">
    <property type="term" value="F:DNA binding"/>
    <property type="evidence" value="ECO:0007669"/>
    <property type="project" value="UniProtKB-KW"/>
</dbReference>
<accession>A0A8H5HB33</accession>